<protein>
    <submittedName>
        <fullName evidence="1">ABC transporter substrate-binding protein</fullName>
    </submittedName>
</protein>
<sequence length="295" mass="31025">MTFPKTGTGALSRRAFLALGAAGLAVRPAFAADMRVACVEWTAAATLLSLGVAPVAAGDVPDYPTWVVEPAMPRSVIDLGSRFQPNLELLVEIAPDLVVVTEGYGVDAGTFASLAPVHTLKTIPADGESALANAAAEARRLAERIDRPEAALRLEAETQAAFDAARAGLAPLAGAPVCVASLFEERSIRIYASGLVDEVLDRIGLLNAWDGETGGWGFSYVGIERLATLPENTRLALLDPLPDPVRLRLEASSLWANLPVVREGRVFQVPPVWPFGGLDAAGRLARILAQALGTS</sequence>
<organism evidence="1 2">
    <name type="scientific">Antarcticirhabdus aurantiaca</name>
    <dbReference type="NCBI Taxonomy" id="2606717"/>
    <lineage>
        <taxon>Bacteria</taxon>
        <taxon>Pseudomonadati</taxon>
        <taxon>Pseudomonadota</taxon>
        <taxon>Alphaproteobacteria</taxon>
        <taxon>Hyphomicrobiales</taxon>
        <taxon>Aurantimonadaceae</taxon>
        <taxon>Antarcticirhabdus</taxon>
    </lineage>
</organism>
<accession>A0ACD4NPI6</accession>
<dbReference type="EMBL" id="CP113520">
    <property type="protein sequence ID" value="WAJ28767.1"/>
    <property type="molecule type" value="Genomic_DNA"/>
</dbReference>
<evidence type="ECO:0000313" key="2">
    <source>
        <dbReference type="Proteomes" id="UP001163223"/>
    </source>
</evidence>
<reference evidence="1" key="1">
    <citation type="submission" date="2022-11" db="EMBL/GenBank/DDBJ databases">
        <title>beta-Carotene-producing bacterium, Jeongeuplla avenae sp. nov., alleviates the salt stress of Arabidopsis seedlings.</title>
        <authorList>
            <person name="Jiang L."/>
            <person name="Lee J."/>
        </authorList>
    </citation>
    <scope>NUCLEOTIDE SEQUENCE</scope>
    <source>
        <strain evidence="1">DY_R2A_6</strain>
    </source>
</reference>
<keyword evidence="2" id="KW-1185">Reference proteome</keyword>
<evidence type="ECO:0000313" key="1">
    <source>
        <dbReference type="EMBL" id="WAJ28767.1"/>
    </source>
</evidence>
<proteinExistence type="predicted"/>
<dbReference type="Proteomes" id="UP001163223">
    <property type="component" value="Chromosome"/>
</dbReference>
<gene>
    <name evidence="1" type="ORF">OXU80_00485</name>
</gene>
<name>A0ACD4NPI6_9HYPH</name>